<dbReference type="EMBL" id="CP101397">
    <property type="protein sequence ID" value="UTR81818.1"/>
    <property type="molecule type" value="Genomic_DNA"/>
</dbReference>
<dbReference type="Proteomes" id="UP001058236">
    <property type="component" value="Chromosome"/>
</dbReference>
<name>A0ABY5FE19_9ACTN</name>
<accession>A0ABY5FE19</accession>
<gene>
    <name evidence="1" type="ORF">NLU04_26730</name>
</gene>
<evidence type="ECO:0000313" key="1">
    <source>
        <dbReference type="EMBL" id="UTR81818.1"/>
    </source>
</evidence>
<evidence type="ECO:0000313" key="2">
    <source>
        <dbReference type="Proteomes" id="UP001058236"/>
    </source>
</evidence>
<keyword evidence="2" id="KW-1185">Reference proteome</keyword>
<protein>
    <submittedName>
        <fullName evidence="1">Uncharacterized protein</fullName>
    </submittedName>
</protein>
<reference evidence="1" key="1">
    <citation type="submission" date="2022-07" db="EMBL/GenBank/DDBJ databases">
        <title>Genomic of Streptomyces cavourensis F2.</title>
        <authorList>
            <person name="Hu S."/>
            <person name="Liang W."/>
        </authorList>
    </citation>
    <scope>NUCLEOTIDE SEQUENCE</scope>
    <source>
        <strain evidence="1">F2</strain>
    </source>
</reference>
<proteinExistence type="predicted"/>
<sequence length="72" mass="7711">MIASPDVDWWPPTGTVGLLVRRSPTGSVFGALLVLDAYGSNQDTGDAGPDIVGFGGPGVYVARNIYRRFRTR</sequence>
<organism evidence="1 2">
    <name type="scientific">Streptomyces cavourensis</name>
    <dbReference type="NCBI Taxonomy" id="67258"/>
    <lineage>
        <taxon>Bacteria</taxon>
        <taxon>Bacillati</taxon>
        <taxon>Actinomycetota</taxon>
        <taxon>Actinomycetes</taxon>
        <taxon>Kitasatosporales</taxon>
        <taxon>Streptomycetaceae</taxon>
        <taxon>Streptomyces</taxon>
    </lineage>
</organism>